<protein>
    <submittedName>
        <fullName evidence="1">Uncharacterized protein</fullName>
    </submittedName>
</protein>
<gene>
    <name evidence="1" type="ORF">ENV62_02930</name>
</gene>
<sequence length="240" mass="26278">MGTSTARRAPGTKAWRQAKAAATRYLSPDGQAAVTAQEVVARYMKALEDGAGQNTDGVKGAFRLARKIAQNLGEFCQQIKERGFQTGFYAAGFRNPAFRTPKEFAQGLATLWLDQAVSLEGAALRPALVRVLTELGEDCQRIAQGRAVSTSQTVKNFFAEAVYCRLLFDLGEPLEAVSSGWYPWVSGLAGIKKEIFRAVEAAAGDVPTPANWQGLEGWLWVTQVMERLMDYLIPSLDLNR</sequence>
<name>A0A7C3SK46_9BACT</name>
<proteinExistence type="predicted"/>
<accession>A0A7C3SK46</accession>
<reference evidence="1" key="1">
    <citation type="journal article" date="2020" name="mSystems">
        <title>Genome- and Community-Level Interaction Insights into Carbon Utilization and Element Cycling Functions of Hydrothermarchaeota in Hydrothermal Sediment.</title>
        <authorList>
            <person name="Zhou Z."/>
            <person name="Liu Y."/>
            <person name="Xu W."/>
            <person name="Pan J."/>
            <person name="Luo Z.H."/>
            <person name="Li M."/>
        </authorList>
    </citation>
    <scope>NUCLEOTIDE SEQUENCE [LARGE SCALE GENOMIC DNA]</scope>
    <source>
        <strain evidence="1">SpSt-776</strain>
    </source>
</reference>
<evidence type="ECO:0000313" key="1">
    <source>
        <dbReference type="EMBL" id="HGB14178.1"/>
    </source>
</evidence>
<organism evidence="1">
    <name type="scientific">Desulfobacca acetoxidans</name>
    <dbReference type="NCBI Taxonomy" id="60893"/>
    <lineage>
        <taxon>Bacteria</taxon>
        <taxon>Pseudomonadati</taxon>
        <taxon>Thermodesulfobacteriota</taxon>
        <taxon>Desulfobaccia</taxon>
        <taxon>Desulfobaccales</taxon>
        <taxon>Desulfobaccaceae</taxon>
        <taxon>Desulfobacca</taxon>
    </lineage>
</organism>
<comment type="caution">
    <text evidence="1">The sequence shown here is derived from an EMBL/GenBank/DDBJ whole genome shotgun (WGS) entry which is preliminary data.</text>
</comment>
<dbReference type="AlphaFoldDB" id="A0A7C3SK46"/>
<dbReference type="EMBL" id="DTHB01000026">
    <property type="protein sequence ID" value="HGB14178.1"/>
    <property type="molecule type" value="Genomic_DNA"/>
</dbReference>